<evidence type="ECO:0000313" key="3">
    <source>
        <dbReference type="Proteomes" id="UP001500618"/>
    </source>
</evidence>
<evidence type="ECO:0000256" key="1">
    <source>
        <dbReference type="SAM" id="MobiDB-lite"/>
    </source>
</evidence>
<feature type="region of interest" description="Disordered" evidence="1">
    <location>
        <begin position="95"/>
        <end position="116"/>
    </location>
</feature>
<organism evidence="2 3">
    <name type="scientific">Fodinicola feengrottensis</name>
    <dbReference type="NCBI Taxonomy" id="435914"/>
    <lineage>
        <taxon>Bacteria</taxon>
        <taxon>Bacillati</taxon>
        <taxon>Actinomycetota</taxon>
        <taxon>Actinomycetes</taxon>
        <taxon>Mycobacteriales</taxon>
        <taxon>Fodinicola</taxon>
    </lineage>
</organism>
<sequence length="116" mass="11877">MTYYDVHPEPVISAGTNTAATSADWQTWAHQSETALRGAASGAADATVGGAFEDYLSSWNPKLQGIAKQAEAQGVNATSAANVVVGADGQSATLLNQPLQQGSELSSTLSRPITGN</sequence>
<comment type="caution">
    <text evidence="2">The sequence shown here is derived from an EMBL/GenBank/DDBJ whole genome shotgun (WGS) entry which is preliminary data.</text>
</comment>
<accession>A0ABN2GA84</accession>
<dbReference type="EMBL" id="BAAANY010000006">
    <property type="protein sequence ID" value="GAA1667826.1"/>
    <property type="molecule type" value="Genomic_DNA"/>
</dbReference>
<reference evidence="2 3" key="1">
    <citation type="journal article" date="2019" name="Int. J. Syst. Evol. Microbiol.">
        <title>The Global Catalogue of Microorganisms (GCM) 10K type strain sequencing project: providing services to taxonomists for standard genome sequencing and annotation.</title>
        <authorList>
            <consortium name="The Broad Institute Genomics Platform"/>
            <consortium name="The Broad Institute Genome Sequencing Center for Infectious Disease"/>
            <person name="Wu L."/>
            <person name="Ma J."/>
        </authorList>
    </citation>
    <scope>NUCLEOTIDE SEQUENCE [LARGE SCALE GENOMIC DNA]</scope>
    <source>
        <strain evidence="2 3">JCM 14718</strain>
    </source>
</reference>
<dbReference type="Proteomes" id="UP001500618">
    <property type="component" value="Unassembled WGS sequence"/>
</dbReference>
<name>A0ABN2GA84_9ACTN</name>
<evidence type="ECO:0000313" key="2">
    <source>
        <dbReference type="EMBL" id="GAA1667826.1"/>
    </source>
</evidence>
<gene>
    <name evidence="2" type="ORF">GCM10009765_16500</name>
</gene>
<keyword evidence="3" id="KW-1185">Reference proteome</keyword>
<dbReference type="RefSeq" id="WP_163573221.1">
    <property type="nucleotide sequence ID" value="NZ_BAAANY010000006.1"/>
</dbReference>
<protein>
    <submittedName>
        <fullName evidence="2">Uncharacterized protein</fullName>
    </submittedName>
</protein>
<proteinExistence type="predicted"/>